<evidence type="ECO:0000256" key="2">
    <source>
        <dbReference type="ARBA" id="ARBA00006920"/>
    </source>
</evidence>
<dbReference type="GO" id="GO:0015252">
    <property type="term" value="F:proton channel activity"/>
    <property type="evidence" value="ECO:0007669"/>
    <property type="project" value="InterPro"/>
</dbReference>
<evidence type="ECO:0000313" key="14">
    <source>
        <dbReference type="EMBL" id="VFJ14966.1"/>
    </source>
</evidence>
<keyword evidence="4" id="KW-0633">Potassium transport</keyword>
<gene>
    <name evidence="14" type="ORF">NFRAN_2644</name>
</gene>
<dbReference type="AlphaFoldDB" id="A0A484IDS6"/>
<feature type="transmembrane region" description="Helical" evidence="13">
    <location>
        <begin position="70"/>
        <end position="87"/>
    </location>
</feature>
<dbReference type="PANTHER" id="PTHR31462">
    <property type="entry name" value="ENDOSOMAL/LYSOSOMAL POTASSIUM CHANNEL TMEM175"/>
    <property type="match status" value="1"/>
</dbReference>
<keyword evidence="7" id="KW-0630">Potassium</keyword>
<keyword evidence="11" id="KW-0407">Ion channel</keyword>
<organism evidence="14 15">
    <name type="scientific">Candidatus Nitrosocosmicus franklandianus</name>
    <dbReference type="NCBI Taxonomy" id="1798806"/>
    <lineage>
        <taxon>Archaea</taxon>
        <taxon>Nitrososphaerota</taxon>
        <taxon>Nitrososphaeria</taxon>
        <taxon>Nitrososphaerales</taxon>
        <taxon>Nitrososphaeraceae</taxon>
        <taxon>Candidatus Nitrosocosmicus</taxon>
    </lineage>
</organism>
<evidence type="ECO:0000256" key="12">
    <source>
        <dbReference type="ARBA" id="ARBA00034430"/>
    </source>
</evidence>
<keyword evidence="3" id="KW-0813">Transport</keyword>
<keyword evidence="15" id="KW-1185">Reference proteome</keyword>
<evidence type="ECO:0000313" key="15">
    <source>
        <dbReference type="Proteomes" id="UP000294299"/>
    </source>
</evidence>
<evidence type="ECO:0000256" key="8">
    <source>
        <dbReference type="ARBA" id="ARBA00022989"/>
    </source>
</evidence>
<dbReference type="GO" id="GO:0016020">
    <property type="term" value="C:membrane"/>
    <property type="evidence" value="ECO:0007669"/>
    <property type="project" value="UniProtKB-SubCell"/>
</dbReference>
<protein>
    <recommendedName>
        <fullName evidence="16">DUF1211 domain-containing protein</fullName>
    </recommendedName>
</protein>
<dbReference type="KEGG" id="nfn:NFRAN_2644"/>
<reference evidence="14 15" key="1">
    <citation type="submission" date="2019-02" db="EMBL/GenBank/DDBJ databases">
        <authorList>
            <person name="Lehtovirta-Morley E L."/>
        </authorList>
    </citation>
    <scope>NUCLEOTIDE SEQUENCE [LARGE SCALE GENOMIC DNA]</scope>
    <source>
        <strain evidence="14">NFRAN1</strain>
    </source>
</reference>
<evidence type="ECO:0008006" key="16">
    <source>
        <dbReference type="Google" id="ProtNLM"/>
    </source>
</evidence>
<proteinExistence type="inferred from homology"/>
<feature type="transmembrane region" description="Helical" evidence="13">
    <location>
        <begin position="20"/>
        <end position="42"/>
    </location>
</feature>
<keyword evidence="10 13" id="KW-0472">Membrane</keyword>
<keyword evidence="5 13" id="KW-0812">Transmembrane</keyword>
<evidence type="ECO:0000256" key="10">
    <source>
        <dbReference type="ARBA" id="ARBA00023136"/>
    </source>
</evidence>
<comment type="catalytic activity">
    <reaction evidence="12">
        <text>K(+)(in) = K(+)(out)</text>
        <dbReference type="Rhea" id="RHEA:29463"/>
        <dbReference type="ChEBI" id="CHEBI:29103"/>
    </reaction>
</comment>
<sequence>MIQNELLGVSSKAFAPKIKLEHMVTFSDAVFAFALTLMALTVDIPDLESNLTEQQLVQELVDMIPQLETYILSFFIIALFWISYHQVFNHIKESHITIVHLNLIFLLLITILSISTSLVISFNEYQIAYLIYYTVVIITSGLMLLIWWYASRIKAIDENTHPLYKKGMLVQLSIIPIVFFLALLTSFISLTAAQYCWLVIIPIYILIRHKFKH</sequence>
<dbReference type="Proteomes" id="UP000294299">
    <property type="component" value="Chromosome NFRAN"/>
</dbReference>
<evidence type="ECO:0000256" key="6">
    <source>
        <dbReference type="ARBA" id="ARBA00022826"/>
    </source>
</evidence>
<evidence type="ECO:0000256" key="3">
    <source>
        <dbReference type="ARBA" id="ARBA00022448"/>
    </source>
</evidence>
<evidence type="ECO:0000256" key="11">
    <source>
        <dbReference type="ARBA" id="ARBA00023303"/>
    </source>
</evidence>
<evidence type="ECO:0000256" key="13">
    <source>
        <dbReference type="SAM" id="Phobius"/>
    </source>
</evidence>
<comment type="subcellular location">
    <subcellularLocation>
        <location evidence="1">Membrane</location>
        <topology evidence="1">Multi-pass membrane protein</topology>
    </subcellularLocation>
</comment>
<evidence type="ECO:0000256" key="9">
    <source>
        <dbReference type="ARBA" id="ARBA00023065"/>
    </source>
</evidence>
<evidence type="ECO:0000256" key="7">
    <source>
        <dbReference type="ARBA" id="ARBA00022958"/>
    </source>
</evidence>
<dbReference type="Pfam" id="PF06736">
    <property type="entry name" value="TMEM175"/>
    <property type="match status" value="1"/>
</dbReference>
<evidence type="ECO:0000256" key="1">
    <source>
        <dbReference type="ARBA" id="ARBA00004141"/>
    </source>
</evidence>
<evidence type="ECO:0000256" key="5">
    <source>
        <dbReference type="ARBA" id="ARBA00022692"/>
    </source>
</evidence>
<dbReference type="GO" id="GO:0005267">
    <property type="term" value="F:potassium channel activity"/>
    <property type="evidence" value="ECO:0007669"/>
    <property type="project" value="UniProtKB-KW"/>
</dbReference>
<keyword evidence="6" id="KW-0631">Potassium channel</keyword>
<dbReference type="PANTHER" id="PTHR31462:SF5">
    <property type="entry name" value="ENDOSOMAL_LYSOSOMAL PROTON CHANNEL TMEM175"/>
    <property type="match status" value="1"/>
</dbReference>
<keyword evidence="9" id="KW-0406">Ion transport</keyword>
<dbReference type="EMBL" id="LR216287">
    <property type="protein sequence ID" value="VFJ14966.1"/>
    <property type="molecule type" value="Genomic_DNA"/>
</dbReference>
<feature type="transmembrane region" description="Helical" evidence="13">
    <location>
        <begin position="99"/>
        <end position="121"/>
    </location>
</feature>
<evidence type="ECO:0000256" key="4">
    <source>
        <dbReference type="ARBA" id="ARBA00022538"/>
    </source>
</evidence>
<name>A0A484IDS6_9ARCH</name>
<accession>A0A484IDS6</accession>
<feature type="transmembrane region" description="Helical" evidence="13">
    <location>
        <begin position="187"/>
        <end position="207"/>
    </location>
</feature>
<keyword evidence="8 13" id="KW-1133">Transmembrane helix</keyword>
<comment type="similarity">
    <text evidence="2">Belongs to the TMEM175 family.</text>
</comment>
<feature type="transmembrane region" description="Helical" evidence="13">
    <location>
        <begin position="163"/>
        <end position="181"/>
    </location>
</feature>
<dbReference type="InterPro" id="IPR010617">
    <property type="entry name" value="TMEM175-like"/>
</dbReference>
<feature type="transmembrane region" description="Helical" evidence="13">
    <location>
        <begin position="127"/>
        <end position="151"/>
    </location>
</feature>